<evidence type="ECO:0000256" key="5">
    <source>
        <dbReference type="ARBA" id="ARBA00022741"/>
    </source>
</evidence>
<evidence type="ECO:0000259" key="11">
    <source>
        <dbReference type="PROSITE" id="PS50929"/>
    </source>
</evidence>
<evidence type="ECO:0000256" key="6">
    <source>
        <dbReference type="ARBA" id="ARBA00022840"/>
    </source>
</evidence>
<dbReference type="SMART" id="SM00382">
    <property type="entry name" value="AAA"/>
    <property type="match status" value="1"/>
</dbReference>
<feature type="transmembrane region" description="Helical" evidence="9">
    <location>
        <begin position="151"/>
        <end position="168"/>
    </location>
</feature>
<evidence type="ECO:0000256" key="2">
    <source>
        <dbReference type="ARBA" id="ARBA00022448"/>
    </source>
</evidence>
<dbReference type="InterPro" id="IPR036640">
    <property type="entry name" value="ABC1_TM_sf"/>
</dbReference>
<dbReference type="InterPro" id="IPR011527">
    <property type="entry name" value="ABC1_TM_dom"/>
</dbReference>
<dbReference type="GO" id="GO:0005524">
    <property type="term" value="F:ATP binding"/>
    <property type="evidence" value="ECO:0007669"/>
    <property type="project" value="UniProtKB-KW"/>
</dbReference>
<organism evidence="12 13">
    <name type="scientific">Pedobacter cryoconitis</name>
    <dbReference type="NCBI Taxonomy" id="188932"/>
    <lineage>
        <taxon>Bacteria</taxon>
        <taxon>Pseudomonadati</taxon>
        <taxon>Bacteroidota</taxon>
        <taxon>Sphingobacteriia</taxon>
        <taxon>Sphingobacteriales</taxon>
        <taxon>Sphingobacteriaceae</taxon>
        <taxon>Pedobacter</taxon>
    </lineage>
</organism>
<name>A0A7W8ZIC7_9SPHI</name>
<comment type="subcellular location">
    <subcellularLocation>
        <location evidence="1">Cell membrane</location>
        <topology evidence="1">Multi-pass membrane protein</topology>
    </subcellularLocation>
</comment>
<evidence type="ECO:0000313" key="13">
    <source>
        <dbReference type="Proteomes" id="UP000537204"/>
    </source>
</evidence>
<feature type="transmembrane region" description="Helical" evidence="9">
    <location>
        <begin position="28"/>
        <end position="49"/>
    </location>
</feature>
<dbReference type="Gene3D" id="1.20.1560.10">
    <property type="entry name" value="ABC transporter type 1, transmembrane domain"/>
    <property type="match status" value="1"/>
</dbReference>
<proteinExistence type="predicted"/>
<evidence type="ECO:0000259" key="10">
    <source>
        <dbReference type="PROSITE" id="PS50893"/>
    </source>
</evidence>
<dbReference type="Pfam" id="PF00664">
    <property type="entry name" value="ABC_membrane"/>
    <property type="match status" value="1"/>
</dbReference>
<dbReference type="Gene3D" id="3.40.50.300">
    <property type="entry name" value="P-loop containing nucleotide triphosphate hydrolases"/>
    <property type="match status" value="1"/>
</dbReference>
<dbReference type="EMBL" id="JACHCE010000001">
    <property type="protein sequence ID" value="MBB5634473.1"/>
    <property type="molecule type" value="Genomic_DNA"/>
</dbReference>
<keyword evidence="7 9" id="KW-1133">Transmembrane helix</keyword>
<dbReference type="InterPro" id="IPR003593">
    <property type="entry name" value="AAA+_ATPase"/>
</dbReference>
<evidence type="ECO:0000256" key="3">
    <source>
        <dbReference type="ARBA" id="ARBA00022475"/>
    </source>
</evidence>
<dbReference type="InterPro" id="IPR039421">
    <property type="entry name" value="Type_1_exporter"/>
</dbReference>
<keyword evidence="5" id="KW-0547">Nucleotide-binding</keyword>
<dbReference type="GO" id="GO:0016887">
    <property type="term" value="F:ATP hydrolysis activity"/>
    <property type="evidence" value="ECO:0007669"/>
    <property type="project" value="InterPro"/>
</dbReference>
<feature type="domain" description="ABC transmembrane type-1" evidence="11">
    <location>
        <begin position="32"/>
        <end position="315"/>
    </location>
</feature>
<dbReference type="RefSeq" id="WP_183878315.1">
    <property type="nucleotide sequence ID" value="NZ_JACHCE010000001.1"/>
</dbReference>
<feature type="transmembrane region" description="Helical" evidence="9">
    <location>
        <begin position="69"/>
        <end position="89"/>
    </location>
</feature>
<protein>
    <submittedName>
        <fullName evidence="12">ABC-type multidrug transport system fused ATPase/permease subunit</fullName>
    </submittedName>
</protein>
<keyword evidence="8 9" id="KW-0472">Membrane</keyword>
<evidence type="ECO:0000313" key="12">
    <source>
        <dbReference type="EMBL" id="MBB5634473.1"/>
    </source>
</evidence>
<dbReference type="FunFam" id="3.40.50.300:FF:000299">
    <property type="entry name" value="ABC transporter ATP-binding protein/permease"/>
    <property type="match status" value="1"/>
</dbReference>
<dbReference type="PANTHER" id="PTHR43394">
    <property type="entry name" value="ATP-DEPENDENT PERMEASE MDL1, MITOCHONDRIAL"/>
    <property type="match status" value="1"/>
</dbReference>
<dbReference type="SUPFAM" id="SSF90123">
    <property type="entry name" value="ABC transporter transmembrane region"/>
    <property type="match status" value="1"/>
</dbReference>
<keyword evidence="6" id="KW-0067">ATP-binding</keyword>
<accession>A0A7W8ZIC7</accession>
<keyword evidence="3" id="KW-1003">Cell membrane</keyword>
<dbReference type="PROSITE" id="PS00211">
    <property type="entry name" value="ABC_TRANSPORTER_1"/>
    <property type="match status" value="1"/>
</dbReference>
<evidence type="ECO:0000256" key="4">
    <source>
        <dbReference type="ARBA" id="ARBA00022692"/>
    </source>
</evidence>
<dbReference type="InterPro" id="IPR003439">
    <property type="entry name" value="ABC_transporter-like_ATP-bd"/>
</dbReference>
<dbReference type="Proteomes" id="UP000537204">
    <property type="component" value="Unassembled WGS sequence"/>
</dbReference>
<evidence type="ECO:0000256" key="7">
    <source>
        <dbReference type="ARBA" id="ARBA00022989"/>
    </source>
</evidence>
<keyword evidence="2" id="KW-0813">Transport</keyword>
<dbReference type="GO" id="GO:0015421">
    <property type="term" value="F:ABC-type oligopeptide transporter activity"/>
    <property type="evidence" value="ECO:0007669"/>
    <property type="project" value="TreeGrafter"/>
</dbReference>
<dbReference type="Pfam" id="PF00005">
    <property type="entry name" value="ABC_tran"/>
    <property type="match status" value="1"/>
</dbReference>
<dbReference type="InterPro" id="IPR017871">
    <property type="entry name" value="ABC_transporter-like_CS"/>
</dbReference>
<feature type="domain" description="ABC transporter" evidence="10">
    <location>
        <begin position="348"/>
        <end position="583"/>
    </location>
</feature>
<keyword evidence="4 9" id="KW-0812">Transmembrane</keyword>
<evidence type="ECO:0000256" key="8">
    <source>
        <dbReference type="ARBA" id="ARBA00023136"/>
    </source>
</evidence>
<feature type="transmembrane region" description="Helical" evidence="9">
    <location>
        <begin position="255"/>
        <end position="280"/>
    </location>
</feature>
<evidence type="ECO:0000256" key="9">
    <source>
        <dbReference type="SAM" id="Phobius"/>
    </source>
</evidence>
<dbReference type="PROSITE" id="PS50893">
    <property type="entry name" value="ABC_TRANSPORTER_2"/>
    <property type="match status" value="1"/>
</dbReference>
<dbReference type="PROSITE" id="PS50929">
    <property type="entry name" value="ABC_TM1F"/>
    <property type="match status" value="1"/>
</dbReference>
<dbReference type="PANTHER" id="PTHR43394:SF1">
    <property type="entry name" value="ATP-BINDING CASSETTE SUB-FAMILY B MEMBER 10, MITOCHONDRIAL"/>
    <property type="match status" value="1"/>
</dbReference>
<dbReference type="AlphaFoldDB" id="A0A7W8ZIC7"/>
<comment type="caution">
    <text evidence="12">The sequence shown here is derived from an EMBL/GenBank/DDBJ whole genome shotgun (WGS) entry which is preliminary data.</text>
</comment>
<evidence type="ECO:0000256" key="1">
    <source>
        <dbReference type="ARBA" id="ARBA00004651"/>
    </source>
</evidence>
<feature type="transmembrane region" description="Helical" evidence="9">
    <location>
        <begin position="174"/>
        <end position="191"/>
    </location>
</feature>
<feature type="transmembrane region" description="Helical" evidence="9">
    <location>
        <begin position="292"/>
        <end position="313"/>
    </location>
</feature>
<dbReference type="SUPFAM" id="SSF52540">
    <property type="entry name" value="P-loop containing nucleoside triphosphate hydrolases"/>
    <property type="match status" value="1"/>
</dbReference>
<sequence length="594" mass="66916">MKTDFIKNKVKALFIDEIYAYFLPYRKYFVYGMLFLVLSGSLQLSLPLLLGKSVNLSFNPGTFTDTNTLMKHLGILIGMLILQFSFTFVRNYYFLLFSEKSVGTLKKDLFHKYLSYPLPFHNKNKVGDMLSVITNDVMVVRELYSSQFSDLLYSTFILIFCTGILISINLKLSLILLIVFPAIIYLASFFGKKIRKTSKETQSLYAGSNSVIEEDLHQIRSIKIFGKERKEVSLFARLTEDIIQKTIHNSLFRSFFSLSSSFIIIAALIVILWYACIMVVKNEIVIADLVTFIVNMIFIINSFSTITQFFGNLERSRGATVRLVELLNEKVETEDFVNSSPMDFQHTIEFKNISLSYGEADVKVLDGLNLEIKKGEKVAIVGPNGSGKSSLLNLLLRLYTPTGGTVEIDGVNINQIGLANYRSKFGVVSQDLELFNRSVIDNIRYGTETIDDSRLESVLAHSNVIDFINDLPEKEHTKVGKNGSCLSGGQKQRVSLARALYKNADIMILDEATSALDSSLEESIKANLDSALSDKTLIFVTHKFSLIENFDKIIVLDSGKISAIGTHQQLLQLNKTYATLYHLQNRPVTIKKVA</sequence>
<gene>
    <name evidence="12" type="ORF">HDE68_000358</name>
</gene>
<reference evidence="12 13" key="1">
    <citation type="submission" date="2020-08" db="EMBL/GenBank/DDBJ databases">
        <title>Genomic Encyclopedia of Type Strains, Phase IV (KMG-V): Genome sequencing to study the core and pangenomes of soil and plant-associated prokaryotes.</title>
        <authorList>
            <person name="Whitman W."/>
        </authorList>
    </citation>
    <scope>NUCLEOTIDE SEQUENCE [LARGE SCALE GENOMIC DNA]</scope>
    <source>
        <strain evidence="12 13">S3M1</strain>
    </source>
</reference>
<dbReference type="GO" id="GO:0005886">
    <property type="term" value="C:plasma membrane"/>
    <property type="evidence" value="ECO:0007669"/>
    <property type="project" value="UniProtKB-SubCell"/>
</dbReference>
<dbReference type="InterPro" id="IPR027417">
    <property type="entry name" value="P-loop_NTPase"/>
</dbReference>